<keyword evidence="1" id="KW-0472">Membrane</keyword>
<feature type="signal peptide" evidence="2">
    <location>
        <begin position="1"/>
        <end position="26"/>
    </location>
</feature>
<proteinExistence type="predicted"/>
<dbReference type="Proteomes" id="UP000322545">
    <property type="component" value="Unassembled WGS sequence"/>
</dbReference>
<keyword evidence="1" id="KW-1133">Transmembrane helix</keyword>
<evidence type="ECO:0000256" key="2">
    <source>
        <dbReference type="SAM" id="SignalP"/>
    </source>
</evidence>
<name>A0A1M7CXU3_9RHOB</name>
<evidence type="ECO:0000313" key="4">
    <source>
        <dbReference type="Proteomes" id="UP000322545"/>
    </source>
</evidence>
<protein>
    <submittedName>
        <fullName evidence="3">VPLPA-CTERM protein sorting domain-containing protein</fullName>
    </submittedName>
</protein>
<dbReference type="AlphaFoldDB" id="A0A1M7CXU3"/>
<reference evidence="3 4" key="1">
    <citation type="submission" date="2016-11" db="EMBL/GenBank/DDBJ databases">
        <authorList>
            <person name="Varghese N."/>
            <person name="Submissions S."/>
        </authorList>
    </citation>
    <scope>NUCLEOTIDE SEQUENCE [LARGE SCALE GENOMIC DNA]</scope>
    <source>
        <strain evidence="3 4">DSM 28249</strain>
    </source>
</reference>
<dbReference type="EMBL" id="FRCB01000002">
    <property type="protein sequence ID" value="SHL71995.1"/>
    <property type="molecule type" value="Genomic_DNA"/>
</dbReference>
<feature type="chain" id="PRO_5013133488" evidence="2">
    <location>
        <begin position="27"/>
        <end position="231"/>
    </location>
</feature>
<dbReference type="RefSeq" id="WP_149778672.1">
    <property type="nucleotide sequence ID" value="NZ_FRCB01000002.1"/>
</dbReference>
<evidence type="ECO:0000313" key="3">
    <source>
        <dbReference type="EMBL" id="SHL71995.1"/>
    </source>
</evidence>
<organism evidence="3 4">
    <name type="scientific">Roseovarius litoreus</name>
    <dbReference type="NCBI Taxonomy" id="1155722"/>
    <lineage>
        <taxon>Bacteria</taxon>
        <taxon>Pseudomonadati</taxon>
        <taxon>Pseudomonadota</taxon>
        <taxon>Alphaproteobacteria</taxon>
        <taxon>Rhodobacterales</taxon>
        <taxon>Roseobacteraceae</taxon>
        <taxon>Roseovarius</taxon>
    </lineage>
</organism>
<keyword evidence="2" id="KW-0732">Signal</keyword>
<gene>
    <name evidence="3" type="ORF">SAMN05443432_102342</name>
</gene>
<sequence>MTNRRNRFSTLAGAALIGALATGANAATVHEVFYLGGHDGVANSHEYTSGDLTLTVTAFKHNKGDLKKQIDVGQWSTGLGAQFKGDKDHRVDGRGGDEMLLFSFNREVTLKFVGVSYFDHDDDVEIASYFMGKKGLKLDEYNSDVDLDPWYKSTWYYNGSSDDHGQVWLDSDEQVTSKFIGIGADHKDDQFKVSKIKVSYEHIAAIPLPAGLPLLLGGFGLLALLRKRKSA</sequence>
<keyword evidence="1" id="KW-0812">Transmembrane</keyword>
<accession>A0A1M7CXU3</accession>
<feature type="transmembrane region" description="Helical" evidence="1">
    <location>
        <begin position="204"/>
        <end position="225"/>
    </location>
</feature>
<evidence type="ECO:0000256" key="1">
    <source>
        <dbReference type="SAM" id="Phobius"/>
    </source>
</evidence>
<keyword evidence="4" id="KW-1185">Reference proteome</keyword>